<accession>A0A4Z2G5P6</accession>
<dbReference type="Proteomes" id="UP000314294">
    <property type="component" value="Unassembled WGS sequence"/>
</dbReference>
<dbReference type="EMBL" id="SRLO01000678">
    <property type="protein sequence ID" value="TNN48888.1"/>
    <property type="molecule type" value="Genomic_DNA"/>
</dbReference>
<protein>
    <submittedName>
        <fullName evidence="2">Uncharacterized protein</fullName>
    </submittedName>
</protein>
<evidence type="ECO:0000313" key="2">
    <source>
        <dbReference type="EMBL" id="TNN48888.1"/>
    </source>
</evidence>
<gene>
    <name evidence="2" type="ORF">EYF80_040911</name>
</gene>
<reference evidence="2 3" key="1">
    <citation type="submission" date="2019-03" db="EMBL/GenBank/DDBJ databases">
        <title>First draft genome of Liparis tanakae, snailfish: a comprehensive survey of snailfish specific genes.</title>
        <authorList>
            <person name="Kim W."/>
            <person name="Song I."/>
            <person name="Jeong J.-H."/>
            <person name="Kim D."/>
            <person name="Kim S."/>
            <person name="Ryu S."/>
            <person name="Song J.Y."/>
            <person name="Lee S.K."/>
        </authorList>
    </citation>
    <scope>NUCLEOTIDE SEQUENCE [LARGE SCALE GENOMIC DNA]</scope>
    <source>
        <tissue evidence="2">Muscle</tissue>
    </source>
</reference>
<dbReference type="AlphaFoldDB" id="A0A4Z2G5P6"/>
<keyword evidence="3" id="KW-1185">Reference proteome</keyword>
<sequence>MPCSRVHFSRTLVRGPGLEASPQGAVQEAGGPSFLHPGPDASLSSGSACCPEARLGGVDDAVAEASDGVNVPQAPAGPPRPVHVEVLQAQSGQVLQRLLGAREVAAYQNLMSLRDQTDTFMEFISSRRTSDQLLHNLRHQNKLQFKPRLVCRVVNCGVRVDGDLAGASSVAIDGGAHLLSHQQGGDLLLRGDELTSLGLLQGFPDEAGVTLDLRAGITLSHPEWDHSYYTVTR</sequence>
<feature type="region of interest" description="Disordered" evidence="1">
    <location>
        <begin position="15"/>
        <end position="47"/>
    </location>
</feature>
<name>A0A4Z2G5P6_9TELE</name>
<comment type="caution">
    <text evidence="2">The sequence shown here is derived from an EMBL/GenBank/DDBJ whole genome shotgun (WGS) entry which is preliminary data.</text>
</comment>
<organism evidence="2 3">
    <name type="scientific">Liparis tanakae</name>
    <name type="common">Tanaka's snailfish</name>
    <dbReference type="NCBI Taxonomy" id="230148"/>
    <lineage>
        <taxon>Eukaryota</taxon>
        <taxon>Metazoa</taxon>
        <taxon>Chordata</taxon>
        <taxon>Craniata</taxon>
        <taxon>Vertebrata</taxon>
        <taxon>Euteleostomi</taxon>
        <taxon>Actinopterygii</taxon>
        <taxon>Neopterygii</taxon>
        <taxon>Teleostei</taxon>
        <taxon>Neoteleostei</taxon>
        <taxon>Acanthomorphata</taxon>
        <taxon>Eupercaria</taxon>
        <taxon>Perciformes</taxon>
        <taxon>Cottioidei</taxon>
        <taxon>Cottales</taxon>
        <taxon>Liparidae</taxon>
        <taxon>Liparis</taxon>
    </lineage>
</organism>
<proteinExistence type="predicted"/>
<evidence type="ECO:0000313" key="3">
    <source>
        <dbReference type="Proteomes" id="UP000314294"/>
    </source>
</evidence>
<evidence type="ECO:0000256" key="1">
    <source>
        <dbReference type="SAM" id="MobiDB-lite"/>
    </source>
</evidence>